<dbReference type="PROSITE" id="PS50157">
    <property type="entry name" value="ZINC_FINGER_C2H2_2"/>
    <property type="match status" value="1"/>
</dbReference>
<gene>
    <name evidence="9" type="ORF">M569_06130</name>
</gene>
<keyword evidence="3 6" id="KW-0863">Zinc-finger</keyword>
<dbReference type="OrthoDB" id="1915958at2759"/>
<reference evidence="9 10" key="1">
    <citation type="journal article" date="2013" name="BMC Genomics">
        <title>The miniature genome of a carnivorous plant Genlisea aurea contains a low number of genes and short non-coding sequences.</title>
        <authorList>
            <person name="Leushkin E.V."/>
            <person name="Sutormin R.A."/>
            <person name="Nabieva E.R."/>
            <person name="Penin A.A."/>
            <person name="Kondrashov A.S."/>
            <person name="Logacheva M.D."/>
        </authorList>
    </citation>
    <scope>NUCLEOTIDE SEQUENCE [LARGE SCALE GENOMIC DNA]</scope>
</reference>
<organism evidence="9 10">
    <name type="scientific">Genlisea aurea</name>
    <dbReference type="NCBI Taxonomy" id="192259"/>
    <lineage>
        <taxon>Eukaryota</taxon>
        <taxon>Viridiplantae</taxon>
        <taxon>Streptophyta</taxon>
        <taxon>Embryophyta</taxon>
        <taxon>Tracheophyta</taxon>
        <taxon>Spermatophyta</taxon>
        <taxon>Magnoliopsida</taxon>
        <taxon>eudicotyledons</taxon>
        <taxon>Gunneridae</taxon>
        <taxon>Pentapetalae</taxon>
        <taxon>asterids</taxon>
        <taxon>lamiids</taxon>
        <taxon>Lamiales</taxon>
        <taxon>Lentibulariaceae</taxon>
        <taxon>Genlisea</taxon>
    </lineage>
</organism>
<keyword evidence="10" id="KW-1185">Reference proteome</keyword>
<evidence type="ECO:0000259" key="8">
    <source>
        <dbReference type="PROSITE" id="PS50157"/>
    </source>
</evidence>
<evidence type="ECO:0000256" key="2">
    <source>
        <dbReference type="ARBA" id="ARBA00022723"/>
    </source>
</evidence>
<dbReference type="InterPro" id="IPR013087">
    <property type="entry name" value="Znf_C2H2_type"/>
</dbReference>
<protein>
    <recommendedName>
        <fullName evidence="8">C2H2-type domain-containing protein</fullName>
    </recommendedName>
</protein>
<keyword evidence="5" id="KW-0539">Nucleus</keyword>
<dbReference type="Proteomes" id="UP000015453">
    <property type="component" value="Unassembled WGS sequence"/>
</dbReference>
<dbReference type="InterPro" id="IPR036236">
    <property type="entry name" value="Znf_C2H2_sf"/>
</dbReference>
<sequence>ESDRIYECKYCDKSFKSRQAFGGHQNAHKNERPVKKRSAGGGLGSSCSSFS</sequence>
<keyword evidence="2" id="KW-0479">Metal-binding</keyword>
<comment type="subcellular location">
    <subcellularLocation>
        <location evidence="1">Nucleus</location>
    </subcellularLocation>
</comment>
<comment type="caution">
    <text evidence="9">The sequence shown here is derived from an EMBL/GenBank/DDBJ whole genome shotgun (WGS) entry which is preliminary data.</text>
</comment>
<evidence type="ECO:0000313" key="9">
    <source>
        <dbReference type="EMBL" id="EPS68643.1"/>
    </source>
</evidence>
<evidence type="ECO:0000256" key="1">
    <source>
        <dbReference type="ARBA" id="ARBA00004123"/>
    </source>
</evidence>
<dbReference type="PROSITE" id="PS00028">
    <property type="entry name" value="ZINC_FINGER_C2H2_1"/>
    <property type="match status" value="1"/>
</dbReference>
<evidence type="ECO:0000256" key="6">
    <source>
        <dbReference type="PROSITE-ProRule" id="PRU00042"/>
    </source>
</evidence>
<feature type="non-terminal residue" evidence="9">
    <location>
        <position position="1"/>
    </location>
</feature>
<dbReference type="GO" id="GO:0009788">
    <property type="term" value="P:negative regulation of abscisic acid-activated signaling pathway"/>
    <property type="evidence" value="ECO:0007669"/>
    <property type="project" value="InterPro"/>
</dbReference>
<dbReference type="Gene3D" id="3.30.160.60">
    <property type="entry name" value="Classic Zinc Finger"/>
    <property type="match status" value="1"/>
</dbReference>
<accession>S8DZ75</accession>
<dbReference type="AlphaFoldDB" id="S8DZ75"/>
<dbReference type="GO" id="GO:0008270">
    <property type="term" value="F:zinc ion binding"/>
    <property type="evidence" value="ECO:0007669"/>
    <property type="project" value="UniProtKB-KW"/>
</dbReference>
<name>S8DZ75_9LAMI</name>
<evidence type="ECO:0000256" key="3">
    <source>
        <dbReference type="ARBA" id="ARBA00022771"/>
    </source>
</evidence>
<dbReference type="PANTHER" id="PTHR47287">
    <property type="entry name" value="C2H2 AND C2HC ZINC FINGERS SUPERFAMILY PROTEIN"/>
    <property type="match status" value="1"/>
</dbReference>
<keyword evidence="4" id="KW-0862">Zinc</keyword>
<proteinExistence type="predicted"/>
<dbReference type="SUPFAM" id="SSF57667">
    <property type="entry name" value="beta-beta-alpha zinc fingers"/>
    <property type="match status" value="1"/>
</dbReference>
<dbReference type="InterPro" id="IPR044246">
    <property type="entry name" value="ZFP3-like"/>
</dbReference>
<dbReference type="GO" id="GO:0005634">
    <property type="term" value="C:nucleus"/>
    <property type="evidence" value="ECO:0007669"/>
    <property type="project" value="UniProtKB-SubCell"/>
</dbReference>
<evidence type="ECO:0000256" key="4">
    <source>
        <dbReference type="ARBA" id="ARBA00022833"/>
    </source>
</evidence>
<dbReference type="EMBL" id="AUSU01002513">
    <property type="protein sequence ID" value="EPS68643.1"/>
    <property type="molecule type" value="Genomic_DNA"/>
</dbReference>
<evidence type="ECO:0000313" key="10">
    <source>
        <dbReference type="Proteomes" id="UP000015453"/>
    </source>
</evidence>
<dbReference type="PANTHER" id="PTHR47287:SF15">
    <property type="entry name" value="ZINC FINGER PROTEIN 3-LIKE"/>
    <property type="match status" value="1"/>
</dbReference>
<dbReference type="Pfam" id="PF13912">
    <property type="entry name" value="zf-C2H2_6"/>
    <property type="match status" value="1"/>
</dbReference>
<evidence type="ECO:0000256" key="5">
    <source>
        <dbReference type="ARBA" id="ARBA00023242"/>
    </source>
</evidence>
<feature type="region of interest" description="Disordered" evidence="7">
    <location>
        <begin position="21"/>
        <end position="51"/>
    </location>
</feature>
<feature type="non-terminal residue" evidence="9">
    <location>
        <position position="51"/>
    </location>
</feature>
<feature type="domain" description="C2H2-type" evidence="8">
    <location>
        <begin position="6"/>
        <end position="33"/>
    </location>
</feature>
<evidence type="ECO:0000256" key="7">
    <source>
        <dbReference type="SAM" id="MobiDB-lite"/>
    </source>
</evidence>